<keyword evidence="2" id="KW-0614">Plasmid</keyword>
<protein>
    <submittedName>
        <fullName evidence="1">Uncharacterized protein</fullName>
    </submittedName>
</protein>
<evidence type="ECO:0000313" key="2">
    <source>
        <dbReference type="EMBL" id="ALO28611.1"/>
    </source>
</evidence>
<dbReference type="EMBL" id="CP012032">
    <property type="protein sequence ID" value="ALO28611.1"/>
    <property type="molecule type" value="Genomic_DNA"/>
</dbReference>
<dbReference type="EMBL" id="CP012029">
    <property type="protein sequence ID" value="ALO24714.1"/>
    <property type="molecule type" value="Genomic_DNA"/>
</dbReference>
<dbReference type="PATRIC" id="fig|280505.15.peg.347"/>
<geneLocation type="plasmid" evidence="2 3">
    <name>lbp2</name>
</geneLocation>
<reference evidence="1 3" key="1">
    <citation type="journal article" date="2015" name="PLoS Negl. Trop. Dis.">
        <title>Distribution of Plasmids in Distinct Leptospira Pathogenic Species.</title>
        <authorList>
            <person name="Wang Y."/>
            <person name="Zhuang X."/>
            <person name="Zhong Y."/>
            <person name="Zhang C."/>
            <person name="Zhang Y."/>
            <person name="Zeng L."/>
            <person name="Zhu Y."/>
            <person name="He P."/>
            <person name="Dong K."/>
            <person name="Pal U."/>
            <person name="Guo X."/>
            <person name="Qin J."/>
        </authorList>
    </citation>
    <scope>NUCLEOTIDE SEQUENCE [LARGE SCALE GENOMIC DNA]</scope>
    <source>
        <strain evidence="1 3">56604</strain>
        <plasmid evidence="2">lbp2</plasmid>
        <plasmid evidence="3">Plasmid lbp2</plasmid>
    </source>
</reference>
<name>A0A0S2IM07_LEPBO</name>
<dbReference type="Proteomes" id="UP000058857">
    <property type="component" value="Plasmid lbp2"/>
</dbReference>
<organism evidence="1">
    <name type="scientific">Leptospira borgpetersenii serovar Ballum</name>
    <dbReference type="NCBI Taxonomy" id="280505"/>
    <lineage>
        <taxon>Bacteria</taxon>
        <taxon>Pseudomonadati</taxon>
        <taxon>Spirochaetota</taxon>
        <taxon>Spirochaetia</taxon>
        <taxon>Leptospirales</taxon>
        <taxon>Leptospiraceae</taxon>
        <taxon>Leptospira</taxon>
    </lineage>
</organism>
<evidence type="ECO:0000313" key="3">
    <source>
        <dbReference type="Proteomes" id="UP000058857"/>
    </source>
</evidence>
<evidence type="ECO:0000313" key="1">
    <source>
        <dbReference type="EMBL" id="ALO24714.1"/>
    </source>
</evidence>
<accession>A0A0S2IM07</accession>
<dbReference type="AlphaFoldDB" id="A0A0S2IM07"/>
<sequence length="40" mass="4523">MYVVVERSGLPIGSTTISNSFVLSKTFPYIRDSNFSLIPW</sequence>
<gene>
    <name evidence="1" type="ORF">LBBP_00354</name>
    <name evidence="2" type="ORF">LBBP_04514</name>
</gene>
<proteinExistence type="predicted"/>
<dbReference type="Proteomes" id="UP000058857">
    <property type="component" value="Chromosome 1"/>
</dbReference>